<proteinExistence type="predicted"/>
<keyword evidence="2" id="KW-1185">Reference proteome</keyword>
<gene>
    <name evidence="1" type="ORF">PLANPX_4382</name>
</gene>
<name>A0A5K7XDE9_9BACT</name>
<organism evidence="1 2">
    <name type="scientific">Lacipirellula parvula</name>
    <dbReference type="NCBI Taxonomy" id="2650471"/>
    <lineage>
        <taxon>Bacteria</taxon>
        <taxon>Pseudomonadati</taxon>
        <taxon>Planctomycetota</taxon>
        <taxon>Planctomycetia</taxon>
        <taxon>Pirellulales</taxon>
        <taxon>Lacipirellulaceae</taxon>
        <taxon>Lacipirellula</taxon>
    </lineage>
</organism>
<dbReference type="Pfam" id="PF07609">
    <property type="entry name" value="DUF1572"/>
    <property type="match status" value="1"/>
</dbReference>
<dbReference type="InterPro" id="IPR011466">
    <property type="entry name" value="DUF1572"/>
</dbReference>
<dbReference type="InterPro" id="IPR034660">
    <property type="entry name" value="DinB/YfiT-like"/>
</dbReference>
<evidence type="ECO:0000313" key="1">
    <source>
        <dbReference type="EMBL" id="BBO34770.1"/>
    </source>
</evidence>
<reference evidence="2" key="1">
    <citation type="submission" date="2019-10" db="EMBL/GenBank/DDBJ databases">
        <title>Lacipirellula parvula gen. nov., sp. nov., representing a lineage of planctomycetes widespread in freshwater anoxic habitats, and description of the family Lacipirellulaceae.</title>
        <authorList>
            <person name="Dedysh S.N."/>
            <person name="Kulichevskaya I.S."/>
            <person name="Beletsky A.V."/>
            <person name="Rakitin A.L."/>
            <person name="Mardanov A.V."/>
            <person name="Ivanova A.A."/>
            <person name="Saltykova V.X."/>
            <person name="Rijpstra W.I.C."/>
            <person name="Sinninghe Damste J.S."/>
            <person name="Ravin N.V."/>
        </authorList>
    </citation>
    <scope>NUCLEOTIDE SEQUENCE [LARGE SCALE GENOMIC DNA]</scope>
    <source>
        <strain evidence="2">PX69</strain>
    </source>
</reference>
<dbReference type="Gene3D" id="1.20.120.450">
    <property type="entry name" value="dinb family like domain"/>
    <property type="match status" value="1"/>
</dbReference>
<dbReference type="Proteomes" id="UP000326837">
    <property type="component" value="Chromosome"/>
</dbReference>
<dbReference type="RefSeq" id="WP_152100280.1">
    <property type="nucleotide sequence ID" value="NZ_AP021861.1"/>
</dbReference>
<dbReference type="SUPFAM" id="SSF109854">
    <property type="entry name" value="DinB/YfiT-like putative metalloenzymes"/>
    <property type="match status" value="1"/>
</dbReference>
<protein>
    <recommendedName>
        <fullName evidence="3">DUF1572 domain-containing protein</fullName>
    </recommendedName>
</protein>
<dbReference type="EMBL" id="AP021861">
    <property type="protein sequence ID" value="BBO34770.1"/>
    <property type="molecule type" value="Genomic_DNA"/>
</dbReference>
<dbReference type="AlphaFoldDB" id="A0A5K7XDE9"/>
<evidence type="ECO:0000313" key="2">
    <source>
        <dbReference type="Proteomes" id="UP000326837"/>
    </source>
</evidence>
<sequence length="189" mass="20822">MDSSAVALHWLEATQLSFQYHKSLADRAIVQVSDEALHRTLDAETNSIALIVQHLSGNLASRWTDFLTSDGEKPWRNRDREFVDANVGRAELLATWDAAWNQLFTTLAALSPTDLERTVAVRGESHSVPLAIQRSLAHASYHVGQIVILARHWAGEQWTTLTIPRGGSAAYNEQSWGSASFFAPGSARG</sequence>
<dbReference type="KEGG" id="lpav:PLANPX_4382"/>
<accession>A0A5K7XDE9</accession>
<evidence type="ECO:0008006" key="3">
    <source>
        <dbReference type="Google" id="ProtNLM"/>
    </source>
</evidence>